<reference evidence="2 3" key="1">
    <citation type="submission" date="2020-05" db="EMBL/GenBank/DDBJ databases">
        <title>Horizontal transmission and recombination maintain forever young bacterial symbiont genomes.</title>
        <authorList>
            <person name="Russell S.L."/>
            <person name="Pepper-Tunick E."/>
            <person name="Svedberg J."/>
            <person name="Byrne A."/>
            <person name="Ruelas Castillo J."/>
            <person name="Vollmers C."/>
            <person name="Beinart R.A."/>
            <person name="Corbett-Detig R."/>
        </authorList>
    </citation>
    <scope>NUCLEOTIDE SEQUENCE [LARGE SCALE GENOMIC DNA]</scope>
    <source>
        <strain evidence="2">Monterey_2004</strain>
    </source>
</reference>
<accession>A0A853GAW1</accession>
<dbReference type="InterPro" id="IPR018392">
    <property type="entry name" value="LysM"/>
</dbReference>
<organism evidence="2 3">
    <name type="scientific">Candidatus Vesicomyosocius endoextente</name>
    <dbReference type="NCBI Taxonomy" id="2738853"/>
    <lineage>
        <taxon>Bacteria</taxon>
        <taxon>Pseudomonadati</taxon>
        <taxon>Pseudomonadota</taxon>
        <taxon>Gammaproteobacteria</taxon>
        <taxon>Candidatus Pseudothioglobaceae</taxon>
        <taxon>Candidatus Vesicomyidisocius</taxon>
    </lineage>
</organism>
<feature type="domain" description="LysM" evidence="1">
    <location>
        <begin position="27"/>
        <end position="70"/>
    </location>
</feature>
<dbReference type="Gene3D" id="3.10.350.10">
    <property type="entry name" value="LysM domain"/>
    <property type="match status" value="1"/>
</dbReference>
<dbReference type="PROSITE" id="PS51782">
    <property type="entry name" value="LYSM"/>
    <property type="match status" value="1"/>
</dbReference>
<dbReference type="EMBL" id="JACCHU010000001">
    <property type="protein sequence ID" value="NYT52010.1"/>
    <property type="molecule type" value="Genomic_DNA"/>
</dbReference>
<dbReference type="AlphaFoldDB" id="A0A853GAW1"/>
<dbReference type="Pfam" id="PF01476">
    <property type="entry name" value="LysM"/>
    <property type="match status" value="1"/>
</dbReference>
<dbReference type="SMART" id="SM00257">
    <property type="entry name" value="LysM"/>
    <property type="match status" value="1"/>
</dbReference>
<sequence>MLLPIDKVAIFKENLSKYPKSNRIKWVRYQINYGDSLSKIAHRFNTTISQIKSVNNLYNNMVKVDEYLIVPVSQNYDQYYFISKKQREVQKINAKKIGTKVVHTVVKGDSL</sequence>
<protein>
    <submittedName>
        <fullName evidence="2">LysM peptidoglycan-binding domain-containing protein</fullName>
    </submittedName>
</protein>
<evidence type="ECO:0000259" key="1">
    <source>
        <dbReference type="PROSITE" id="PS51782"/>
    </source>
</evidence>
<evidence type="ECO:0000313" key="2">
    <source>
        <dbReference type="EMBL" id="NYT52010.1"/>
    </source>
</evidence>
<name>A0A853GAW1_9GAMM</name>
<evidence type="ECO:0000313" key="3">
    <source>
        <dbReference type="Proteomes" id="UP000525329"/>
    </source>
</evidence>
<dbReference type="CDD" id="cd00118">
    <property type="entry name" value="LysM"/>
    <property type="match status" value="1"/>
</dbReference>
<comment type="caution">
    <text evidence="2">The sequence shown here is derived from an EMBL/GenBank/DDBJ whole genome shotgun (WGS) entry which is preliminary data.</text>
</comment>
<gene>
    <name evidence="2" type="ORF">H0A74_00230</name>
</gene>
<dbReference type="InterPro" id="IPR036779">
    <property type="entry name" value="LysM_dom_sf"/>
</dbReference>
<proteinExistence type="predicted"/>
<dbReference type="Proteomes" id="UP000525329">
    <property type="component" value="Unassembled WGS sequence"/>
</dbReference>
<dbReference type="SUPFAM" id="SSF54106">
    <property type="entry name" value="LysM domain"/>
    <property type="match status" value="1"/>
</dbReference>